<evidence type="ECO:0000256" key="6">
    <source>
        <dbReference type="SAM" id="Coils"/>
    </source>
</evidence>
<dbReference type="PANTHER" id="PTHR37739:SF16">
    <property type="entry name" value="KINESIN-LIKE PROTEIN"/>
    <property type="match status" value="1"/>
</dbReference>
<evidence type="ECO:0000313" key="8">
    <source>
        <dbReference type="Proteomes" id="UP001633002"/>
    </source>
</evidence>
<organism evidence="7 8">
    <name type="scientific">Riccia sorocarpa</name>
    <dbReference type="NCBI Taxonomy" id="122646"/>
    <lineage>
        <taxon>Eukaryota</taxon>
        <taxon>Viridiplantae</taxon>
        <taxon>Streptophyta</taxon>
        <taxon>Embryophyta</taxon>
        <taxon>Marchantiophyta</taxon>
        <taxon>Marchantiopsida</taxon>
        <taxon>Marchantiidae</taxon>
        <taxon>Marchantiales</taxon>
        <taxon>Ricciaceae</taxon>
        <taxon>Riccia</taxon>
    </lineage>
</organism>
<keyword evidence="3" id="KW-0067">ATP-binding</keyword>
<accession>A0ABD3GIC1</accession>
<keyword evidence="4 6" id="KW-0175">Coiled coil</keyword>
<dbReference type="EMBL" id="JBJQOH010000007">
    <property type="protein sequence ID" value="KAL3678668.1"/>
    <property type="molecule type" value="Genomic_DNA"/>
</dbReference>
<evidence type="ECO:0000313" key="7">
    <source>
        <dbReference type="EMBL" id="KAL3678668.1"/>
    </source>
</evidence>
<comment type="caution">
    <text evidence="7">The sequence shown here is derived from an EMBL/GenBank/DDBJ whole genome shotgun (WGS) entry which is preliminary data.</text>
</comment>
<sequence length="263" mass="30487">MQLLQEKYNNHPEVTNSSVEQQRLLDELNKYRMFYDWGEREVLVEEITQLRNQLQSMLETAGNNSTGKNRRLSITRKSIQIPSSGECSGLPQTAKSLHLVPAPQECQASQEQQTSDVCQALVVTDPRASEQLLWEEEKQEWEARERDWMSALEEMREEVESHKRIAEKRKQEFDSEKRCAEEGQEALQMAIAGHARLLEQYAELQEKHIGLLAKQRKIRDTTLDVKKMAKRAGVSNFESRWLDAQATQIAATKVDFKDERRAE</sequence>
<dbReference type="GO" id="GO:0005874">
    <property type="term" value="C:microtubule"/>
    <property type="evidence" value="ECO:0007669"/>
    <property type="project" value="UniProtKB-KW"/>
</dbReference>
<keyword evidence="5" id="KW-0505">Motor protein</keyword>
<reference evidence="7 8" key="1">
    <citation type="submission" date="2024-09" db="EMBL/GenBank/DDBJ databases">
        <title>Chromosome-scale assembly of Riccia sorocarpa.</title>
        <authorList>
            <person name="Paukszto L."/>
        </authorList>
    </citation>
    <scope>NUCLEOTIDE SEQUENCE [LARGE SCALE GENOMIC DNA]</scope>
    <source>
        <strain evidence="7">LP-2024</strain>
        <tissue evidence="7">Aerial parts of the thallus</tissue>
    </source>
</reference>
<protein>
    <submittedName>
        <fullName evidence="7">Uncharacterized protein</fullName>
    </submittedName>
</protein>
<name>A0ABD3GIC1_9MARC</name>
<gene>
    <name evidence="7" type="ORF">R1sor_021624</name>
</gene>
<dbReference type="AlphaFoldDB" id="A0ABD3GIC1"/>
<dbReference type="InterPro" id="IPR044986">
    <property type="entry name" value="KIF15/KIN-12"/>
</dbReference>
<keyword evidence="1" id="KW-0493">Microtubule</keyword>
<evidence type="ECO:0000256" key="3">
    <source>
        <dbReference type="ARBA" id="ARBA00022840"/>
    </source>
</evidence>
<evidence type="ECO:0000256" key="5">
    <source>
        <dbReference type="ARBA" id="ARBA00023175"/>
    </source>
</evidence>
<dbReference type="GO" id="GO:0005524">
    <property type="term" value="F:ATP binding"/>
    <property type="evidence" value="ECO:0007669"/>
    <property type="project" value="UniProtKB-KW"/>
</dbReference>
<evidence type="ECO:0000256" key="2">
    <source>
        <dbReference type="ARBA" id="ARBA00022741"/>
    </source>
</evidence>
<evidence type="ECO:0000256" key="1">
    <source>
        <dbReference type="ARBA" id="ARBA00022701"/>
    </source>
</evidence>
<proteinExistence type="predicted"/>
<evidence type="ECO:0000256" key="4">
    <source>
        <dbReference type="ARBA" id="ARBA00023054"/>
    </source>
</evidence>
<keyword evidence="8" id="KW-1185">Reference proteome</keyword>
<dbReference type="PANTHER" id="PTHR37739">
    <property type="entry name" value="KINESIN-LIKE PROTEIN KIN-12D"/>
    <property type="match status" value="1"/>
</dbReference>
<keyword evidence="2" id="KW-0547">Nucleotide-binding</keyword>
<feature type="coiled-coil region" evidence="6">
    <location>
        <begin position="138"/>
        <end position="176"/>
    </location>
</feature>
<dbReference type="Proteomes" id="UP001633002">
    <property type="component" value="Unassembled WGS sequence"/>
</dbReference>